<proteinExistence type="predicted"/>
<sequence length="400" mass="44098">MNSENIAKQKQNLLSAIRVVKAAMGCVNSKAKLLIRRPRRGRAAQRKREGYHHAIASNSSNQNTNPNRAPNIAIVEAAEAVPAQDNETLDFSKELLQASDWSTSTAGRKTPKTPIETPQGEPETINTWELMVGLEDDKDDVSHLQLKREPESESDSAAFSKPIWLQLTESESILADLDPEIASTFRRALQQLGPPDISRLRSAEADRAGPTRTTVQERVRAFQQKIDRGSKKRLLNRSNMPRGLHEKVDIVIYFTSLRGVRKTYEDCCHVRVIFRGYGVRVDEKDVSMDTGFRDELSELLGGGPQSVGGLPRVFVKERYVGGVGEVKHLHESGELEQVLEGCARLEEGGGVACGGCGDVKFVVCSICNGSSKLFEEDGDGFVNCPDCNENGLVRCPICCF</sequence>
<comment type="caution">
    <text evidence="1">The sequence shown here is derived from an EMBL/GenBank/DDBJ whole genome shotgun (WGS) entry which is preliminary data.</text>
</comment>
<evidence type="ECO:0000313" key="1">
    <source>
        <dbReference type="EMBL" id="KAJ8628596.1"/>
    </source>
</evidence>
<evidence type="ECO:0000313" key="2">
    <source>
        <dbReference type="Proteomes" id="UP001234297"/>
    </source>
</evidence>
<name>A0ACC2L5X8_PERAE</name>
<keyword evidence="2" id="KW-1185">Reference proteome</keyword>
<dbReference type="Proteomes" id="UP001234297">
    <property type="component" value="Chromosome 7"/>
</dbReference>
<organism evidence="1 2">
    <name type="scientific">Persea americana</name>
    <name type="common">Avocado</name>
    <dbReference type="NCBI Taxonomy" id="3435"/>
    <lineage>
        <taxon>Eukaryota</taxon>
        <taxon>Viridiplantae</taxon>
        <taxon>Streptophyta</taxon>
        <taxon>Embryophyta</taxon>
        <taxon>Tracheophyta</taxon>
        <taxon>Spermatophyta</taxon>
        <taxon>Magnoliopsida</taxon>
        <taxon>Magnoliidae</taxon>
        <taxon>Laurales</taxon>
        <taxon>Lauraceae</taxon>
        <taxon>Persea</taxon>
    </lineage>
</organism>
<dbReference type="EMBL" id="CM056815">
    <property type="protein sequence ID" value="KAJ8628596.1"/>
    <property type="molecule type" value="Genomic_DNA"/>
</dbReference>
<gene>
    <name evidence="1" type="ORF">MRB53_021919</name>
</gene>
<protein>
    <submittedName>
        <fullName evidence="1">Uncharacterized protein</fullName>
    </submittedName>
</protein>
<reference evidence="1 2" key="1">
    <citation type="journal article" date="2022" name="Hortic Res">
        <title>A haplotype resolved chromosomal level avocado genome allows analysis of novel avocado genes.</title>
        <authorList>
            <person name="Nath O."/>
            <person name="Fletcher S.J."/>
            <person name="Hayward A."/>
            <person name="Shaw L.M."/>
            <person name="Masouleh A.K."/>
            <person name="Furtado A."/>
            <person name="Henry R.J."/>
            <person name="Mitter N."/>
        </authorList>
    </citation>
    <scope>NUCLEOTIDE SEQUENCE [LARGE SCALE GENOMIC DNA]</scope>
    <source>
        <strain evidence="2">cv. Hass</strain>
    </source>
</reference>
<accession>A0ACC2L5X8</accession>